<evidence type="ECO:0000313" key="5">
    <source>
        <dbReference type="EMBL" id="CDG16391.1"/>
    </source>
</evidence>
<feature type="domain" description="Beta-ketoacyl-[acyl-carrier-protein] synthase III C-terminal" evidence="3">
    <location>
        <begin position="243"/>
        <end position="331"/>
    </location>
</feature>
<dbReference type="PANTHER" id="PTHR34069:SF2">
    <property type="entry name" value="BETA-KETOACYL-[ACYL-CARRIER-PROTEIN] SYNTHASE III"/>
    <property type="match status" value="1"/>
</dbReference>
<evidence type="ECO:0000256" key="1">
    <source>
        <dbReference type="ARBA" id="ARBA00022679"/>
    </source>
</evidence>
<evidence type="ECO:0000313" key="8">
    <source>
        <dbReference type="Proteomes" id="UP000324170"/>
    </source>
</evidence>
<dbReference type="PANTHER" id="PTHR34069">
    <property type="entry name" value="3-OXOACYL-[ACYL-CARRIER-PROTEIN] SYNTHASE 3"/>
    <property type="match status" value="1"/>
</dbReference>
<evidence type="ECO:0000259" key="3">
    <source>
        <dbReference type="Pfam" id="PF08541"/>
    </source>
</evidence>
<dbReference type="AlphaFoldDB" id="A0A068QP38"/>
<dbReference type="Pfam" id="PF08545">
    <property type="entry name" value="ACP_syn_III"/>
    <property type="match status" value="1"/>
</dbReference>
<evidence type="ECO:0000313" key="6">
    <source>
        <dbReference type="EMBL" id="TYP03184.1"/>
    </source>
</evidence>
<evidence type="ECO:0000259" key="4">
    <source>
        <dbReference type="Pfam" id="PF08545"/>
    </source>
</evidence>
<reference evidence="6 8" key="2">
    <citation type="submission" date="2019-07" db="EMBL/GenBank/DDBJ databases">
        <title>Genomic Encyclopedia of Type Strains, Phase I: the one thousand microbial genomes (KMG-I) project.</title>
        <authorList>
            <person name="Kyrpides N."/>
        </authorList>
    </citation>
    <scope>NUCLEOTIDE SEQUENCE [LARGE SCALE GENOMIC DNA]</scope>
    <source>
        <strain evidence="6 8">DSM 17909</strain>
    </source>
</reference>
<dbReference type="CDD" id="cd00830">
    <property type="entry name" value="KAS_III"/>
    <property type="match status" value="1"/>
</dbReference>
<dbReference type="EMBL" id="FO704550">
    <property type="protein sequence ID" value="CDG16391.1"/>
    <property type="molecule type" value="Genomic_DNA"/>
</dbReference>
<accession>A0A068QP38</accession>
<gene>
    <name evidence="6" type="ORF">LY16_02388</name>
    <name evidence="5" type="ORF">XDD1_0688</name>
</gene>
<proteinExistence type="predicted"/>
<dbReference type="InterPro" id="IPR013747">
    <property type="entry name" value="ACP_syn_III_C"/>
</dbReference>
<organism evidence="5 7">
    <name type="scientific">Xenorhabdus doucetiae</name>
    <dbReference type="NCBI Taxonomy" id="351671"/>
    <lineage>
        <taxon>Bacteria</taxon>
        <taxon>Pseudomonadati</taxon>
        <taxon>Pseudomonadota</taxon>
        <taxon>Gammaproteobacteria</taxon>
        <taxon>Enterobacterales</taxon>
        <taxon>Morganellaceae</taxon>
        <taxon>Xenorhabdus</taxon>
    </lineage>
</organism>
<feature type="domain" description="Beta-ketoacyl-[acyl-carrier-protein] synthase III N-terminal" evidence="4">
    <location>
        <begin position="114"/>
        <end position="190"/>
    </location>
</feature>
<evidence type="ECO:0000256" key="2">
    <source>
        <dbReference type="ARBA" id="ARBA00023315"/>
    </source>
</evidence>
<dbReference type="KEGG" id="xdo:XDD1_0688"/>
<dbReference type="EC" id="2.3.1.41" evidence="5"/>
<keyword evidence="2 5" id="KW-0012">Acyltransferase</keyword>
<dbReference type="RefSeq" id="WP_045968614.1">
    <property type="nucleotide sequence ID" value="NZ_CAWMED010000001.1"/>
</dbReference>
<dbReference type="Proteomes" id="UP000324170">
    <property type="component" value="Unassembled WGS sequence"/>
</dbReference>
<dbReference type="GO" id="GO:0004315">
    <property type="term" value="F:3-oxoacyl-[acyl-carrier-protein] synthase activity"/>
    <property type="evidence" value="ECO:0007669"/>
    <property type="project" value="UniProtKB-EC"/>
</dbReference>
<dbReference type="Proteomes" id="UP000032721">
    <property type="component" value="Chromosome"/>
</dbReference>
<dbReference type="EMBL" id="VNHN01000040">
    <property type="protein sequence ID" value="TYP03184.1"/>
    <property type="molecule type" value="Genomic_DNA"/>
</dbReference>
<dbReference type="SUPFAM" id="SSF53901">
    <property type="entry name" value="Thiolase-like"/>
    <property type="match status" value="1"/>
</dbReference>
<dbReference type="Gene3D" id="3.40.47.10">
    <property type="match status" value="1"/>
</dbReference>
<protein>
    <submittedName>
        <fullName evidence="6">3-oxoacyl-[acyl-carrier-protein] synthase-3</fullName>
    </submittedName>
    <submittedName>
        <fullName evidence="5">Putative 3-oxoacyl-[acyl-carrier-protein] synthase III (Beta-ketoacyl-ACP synthase III) (KAS III)</fullName>
        <ecNumber evidence="5">2.3.1.41</ecNumber>
    </submittedName>
</protein>
<reference evidence="5 7" key="1">
    <citation type="submission" date="2013-07" db="EMBL/GenBank/DDBJ databases">
        <authorList>
            <person name="Genoscope - CEA"/>
        </authorList>
    </citation>
    <scope>NUCLEOTIDE SEQUENCE [LARGE SCALE GENOMIC DNA]</scope>
    <source>
        <strain evidence="5">FRM16</strain>
        <strain evidence="7">FRM16 / DSM 17909</strain>
    </source>
</reference>
<evidence type="ECO:0000313" key="7">
    <source>
        <dbReference type="Proteomes" id="UP000032721"/>
    </source>
</evidence>
<dbReference type="Pfam" id="PF08541">
    <property type="entry name" value="ACP_syn_III_C"/>
    <property type="match status" value="1"/>
</dbReference>
<dbReference type="HOGENOM" id="CLU_039592_4_2_6"/>
<dbReference type="InterPro" id="IPR016039">
    <property type="entry name" value="Thiolase-like"/>
</dbReference>
<keyword evidence="8" id="KW-1185">Reference proteome</keyword>
<dbReference type="InterPro" id="IPR013751">
    <property type="entry name" value="ACP_syn_III_N"/>
</dbReference>
<dbReference type="GO" id="GO:0006633">
    <property type="term" value="P:fatty acid biosynthetic process"/>
    <property type="evidence" value="ECO:0007669"/>
    <property type="project" value="InterPro"/>
</dbReference>
<dbReference type="GO" id="GO:0044550">
    <property type="term" value="P:secondary metabolite biosynthetic process"/>
    <property type="evidence" value="ECO:0007669"/>
    <property type="project" value="TreeGrafter"/>
</dbReference>
<name>A0A068QP38_9GAMM</name>
<dbReference type="STRING" id="351671.XDD1_0688"/>
<keyword evidence="1 5" id="KW-0808">Transferase</keyword>
<sequence>MKNSHELIPLKIIASGIALPENKVYSSDLDLKLNKPRGFVEKHSGIEYRYHADYKLSQAKLAAEALHDTLKTHQISPDSIDLLISASAIPIQALPYSAAHILKESQLKAGIACFDINASCVSFISALSVAGGLLATRQYRRIAIVSAEMASRGIDWSHQESSLIFGDGAACMIVERGDGQSGIVTYKHETYPEGLELCEIRAGGTRKNLRTGMEDSDFLFQMQGKPLFKLTASLIEGFTERVLADANLNMSNIDTVVPHQASHLGLKHILKRLNIQDERFVNIYRYRGNQVSASIPSALHEAMMTDRYYGRDYVMLLGTAAGLSLSEMILRP</sequence>
<dbReference type="OrthoDB" id="9815506at2"/>